<dbReference type="Gene3D" id="3.40.50.1820">
    <property type="entry name" value="alpha/beta hydrolase"/>
    <property type="match status" value="1"/>
</dbReference>
<dbReference type="PANTHER" id="PTHR22946:SF8">
    <property type="entry name" value="ACETYL XYLAN ESTERASE DOMAIN-CONTAINING PROTEIN"/>
    <property type="match status" value="1"/>
</dbReference>
<dbReference type="STRING" id="1844972.A7K91_10665"/>
<dbReference type="Pfam" id="PF05448">
    <property type="entry name" value="AXE1"/>
    <property type="match status" value="1"/>
</dbReference>
<accession>A0A1A5YIS3</accession>
<reference evidence="2 3" key="1">
    <citation type="submission" date="2016-05" db="EMBL/GenBank/DDBJ databases">
        <title>Paenibacillus oryzae. sp. nov., isolated from the rice root.</title>
        <authorList>
            <person name="Zhang J."/>
            <person name="Zhang X."/>
        </authorList>
    </citation>
    <scope>NUCLEOTIDE SEQUENCE [LARGE SCALE GENOMIC DNA]</scope>
    <source>
        <strain evidence="2 3">1DrF-4</strain>
    </source>
</reference>
<feature type="domain" description="Acetyl xylan esterase" evidence="1">
    <location>
        <begin position="71"/>
        <end position="234"/>
    </location>
</feature>
<dbReference type="EMBL" id="LYPA01000056">
    <property type="protein sequence ID" value="OBR65506.1"/>
    <property type="molecule type" value="Genomic_DNA"/>
</dbReference>
<proteinExistence type="predicted"/>
<evidence type="ECO:0000259" key="1">
    <source>
        <dbReference type="Pfam" id="PF05448"/>
    </source>
</evidence>
<dbReference type="RefSeq" id="WP_068683224.1">
    <property type="nucleotide sequence ID" value="NZ_LYPA01000056.1"/>
</dbReference>
<gene>
    <name evidence="2" type="ORF">A7K91_10665</name>
</gene>
<dbReference type="Proteomes" id="UP000092024">
    <property type="component" value="Unassembled WGS sequence"/>
</dbReference>
<protein>
    <recommendedName>
        <fullName evidence="1">Acetyl xylan esterase domain-containing protein</fullName>
    </recommendedName>
</protein>
<organism evidence="2 3">
    <name type="scientific">Paenibacillus oryzae</name>
    <dbReference type="NCBI Taxonomy" id="1844972"/>
    <lineage>
        <taxon>Bacteria</taxon>
        <taxon>Bacillati</taxon>
        <taxon>Bacillota</taxon>
        <taxon>Bacilli</taxon>
        <taxon>Bacillales</taxon>
        <taxon>Paenibacillaceae</taxon>
        <taxon>Paenibacillus</taxon>
    </lineage>
</organism>
<dbReference type="SUPFAM" id="SSF53474">
    <property type="entry name" value="alpha/beta-Hydrolases"/>
    <property type="match status" value="1"/>
</dbReference>
<dbReference type="InterPro" id="IPR029058">
    <property type="entry name" value="AB_hydrolase_fold"/>
</dbReference>
<evidence type="ECO:0000313" key="2">
    <source>
        <dbReference type="EMBL" id="OBR65506.1"/>
    </source>
</evidence>
<dbReference type="InterPro" id="IPR008391">
    <property type="entry name" value="AXE1_dom"/>
</dbReference>
<dbReference type="InterPro" id="IPR050261">
    <property type="entry name" value="FrsA_esterase"/>
</dbReference>
<dbReference type="AlphaFoldDB" id="A0A1A5YIS3"/>
<sequence>MDWTMDAMLDLLGGQAEIERFRSKDFVTPQQRRQALTEKLRRALGEFPRPDHPLKAELLERRDLGDVLLEKIAYTTMESVQVPVWVLTPKGGKGPFPAVLACHGHGNGQRDAIGLDEEENEREDAGIHNRFALSLARRGMVVAIPEIMGFGVRRIAQERKSSPNHNSCETLSARLLMHGRTLAGMRVFEAMRGIDYLLSRSDVDPARIGAFGFSGGGLIAAYASALDERIKATVLCGWTNTFAGSILSMRHCIDNYLPGILKDAEQPELAGLIAPKALFVESGEKDHIFPVQHTREAIEFLKQTYAQWNAEERFCWDIHAGGHEICGRVSFDWIHRMLLAEQ</sequence>
<comment type="caution">
    <text evidence="2">The sequence shown here is derived from an EMBL/GenBank/DDBJ whole genome shotgun (WGS) entry which is preliminary data.</text>
</comment>
<keyword evidence="3" id="KW-1185">Reference proteome</keyword>
<dbReference type="PANTHER" id="PTHR22946">
    <property type="entry name" value="DIENELACTONE HYDROLASE DOMAIN-CONTAINING PROTEIN-RELATED"/>
    <property type="match status" value="1"/>
</dbReference>
<name>A0A1A5YIS3_9BACL</name>
<evidence type="ECO:0000313" key="3">
    <source>
        <dbReference type="Proteomes" id="UP000092024"/>
    </source>
</evidence>